<evidence type="ECO:0000256" key="2">
    <source>
        <dbReference type="ARBA" id="ARBA00022475"/>
    </source>
</evidence>
<feature type="compositionally biased region" description="Polar residues" evidence="7">
    <location>
        <begin position="932"/>
        <end position="954"/>
    </location>
</feature>
<evidence type="ECO:0000256" key="3">
    <source>
        <dbReference type="ARBA" id="ARBA00022692"/>
    </source>
</evidence>
<dbReference type="GO" id="GO:0015744">
    <property type="term" value="P:succinate transport"/>
    <property type="evidence" value="ECO:0007669"/>
    <property type="project" value="TreeGrafter"/>
</dbReference>
<proteinExistence type="inferred from homology"/>
<feature type="transmembrane region" description="Helical" evidence="8">
    <location>
        <begin position="283"/>
        <end position="301"/>
    </location>
</feature>
<evidence type="ECO:0000256" key="4">
    <source>
        <dbReference type="ARBA" id="ARBA00022989"/>
    </source>
</evidence>
<evidence type="ECO:0000259" key="9">
    <source>
        <dbReference type="PROSITE" id="PS50004"/>
    </source>
</evidence>
<feature type="transmembrane region" description="Helical" evidence="8">
    <location>
        <begin position="175"/>
        <end position="196"/>
    </location>
</feature>
<dbReference type="Pfam" id="PF06738">
    <property type="entry name" value="ThrE"/>
    <property type="match status" value="1"/>
</dbReference>
<feature type="compositionally biased region" description="Polar residues" evidence="7">
    <location>
        <begin position="1"/>
        <end position="21"/>
    </location>
</feature>
<feature type="transmembrane region" description="Helical" evidence="8">
    <location>
        <begin position="145"/>
        <end position="168"/>
    </location>
</feature>
<evidence type="ECO:0000313" key="11">
    <source>
        <dbReference type="Proteomes" id="UP000054560"/>
    </source>
</evidence>
<keyword evidence="2" id="KW-1003">Cell membrane</keyword>
<reference evidence="10 11" key="1">
    <citation type="submission" date="2011-02" db="EMBL/GenBank/DDBJ databases">
        <title>The Genome Sequence of Sphaeroforma arctica JP610.</title>
        <authorList>
            <consortium name="The Broad Institute Genome Sequencing Platform"/>
            <person name="Russ C."/>
            <person name="Cuomo C."/>
            <person name="Young S.K."/>
            <person name="Zeng Q."/>
            <person name="Gargeya S."/>
            <person name="Alvarado L."/>
            <person name="Berlin A."/>
            <person name="Chapman S.B."/>
            <person name="Chen Z."/>
            <person name="Freedman E."/>
            <person name="Gellesch M."/>
            <person name="Goldberg J."/>
            <person name="Griggs A."/>
            <person name="Gujja S."/>
            <person name="Heilman E."/>
            <person name="Heiman D."/>
            <person name="Howarth C."/>
            <person name="Mehta T."/>
            <person name="Neiman D."/>
            <person name="Pearson M."/>
            <person name="Roberts A."/>
            <person name="Saif S."/>
            <person name="Shea T."/>
            <person name="Shenoy N."/>
            <person name="Sisk P."/>
            <person name="Stolte C."/>
            <person name="Sykes S."/>
            <person name="White J."/>
            <person name="Yandava C."/>
            <person name="Burger G."/>
            <person name="Gray M.W."/>
            <person name="Holland P.W.H."/>
            <person name="King N."/>
            <person name="Lang F.B.F."/>
            <person name="Roger A.J."/>
            <person name="Ruiz-Trillo I."/>
            <person name="Haas B."/>
            <person name="Nusbaum C."/>
            <person name="Birren B."/>
        </authorList>
    </citation>
    <scope>NUCLEOTIDE SEQUENCE [LARGE SCALE GENOMIC DNA]</scope>
    <source>
        <strain evidence="10 11">JP610</strain>
    </source>
</reference>
<dbReference type="Proteomes" id="UP000054560">
    <property type="component" value="Unassembled WGS sequence"/>
</dbReference>
<keyword evidence="11" id="KW-1185">Reference proteome</keyword>
<feature type="transmembrane region" description="Helical" evidence="8">
    <location>
        <begin position="331"/>
        <end position="352"/>
    </location>
</feature>
<sequence length="1072" mass="117216">MSSSRRQSQGYANSQAGSVQNGRKVHPVAAASTSLDDVEKYFEQLANSLGLLNTSLRLQPNGFWLIRDNVTQYVDAPKRLDMNKLARMTTLAKDIIKGQTGVEVVERLSFIRDSEPSWPLWISIFTQPLYACGFCVFFFSGDSKALLASAITGLMSGCVLTIMIYGYLRPFITTFPFLTALSVGFIAGMLAGSGTMEGPCAFAYSLASTAGYFPGVSLTFSVVEISYGIHVTGAVRYIYAVVSGQAIAVGLYLGNLLAVDYIYGDAVNIMVTGTCETGLTFSNQYRLLFYVFLYVGAVIVYEIPRRFYLPFLGCQGSTYFAYYGLTKYGNLNSGLATFIAVLLMVAISAIFSQYAVRRFMRAKMLVPAVLMVPTIELLVPGSSVVRQMYLTLLGDPGEASQQNYVYYALCITFGILLGEAILTVFNQSVFSVPKFRGALNSVPDNTLNDPLYMRTLMPDQLGYSGCLMMVHKAHRVTQFKDKKLVADPYVVIEKEDGELVGRTRTVYDGDEAHWDEAFIMHIPPEEKSSYQIKVMGHQALKNDIVIGSLDVDFCINDARPAEPEPEHEVEKTAFERTFSKALQRMRTTNFLRTNSMSVNNARTSTIKEEDSGPPHVPMRSLVINGVPVLSAPYDVDLNSSSWQVLNDCDSKGQLLVSFRWFTADALFDFRDNVRLSNMGSDASLGSKFNVCFQDSTPAVELANMPSRFEDQANTLSSQTEQTLAERLDTMRLQVLDKTGEYIPPLSTGSSKLLNLEGLRSGEDEVMVMIDDYTKSNMQINIPRDAEADAPPLSASNDGLEITTGDIAREDPAAPASSPNLPRSPAPAAVQPHPPSSLRHAVNFLLDSNDPGGKIAATLTQSQLASRTQSQVSVTVPAHRMETSPAPARKRLSISSQASTAASVPPELLLTPATLADGFAVPESVTKPPTYGAQESNNTSATSRQSRRPSIQTQDSRTSVSTATSAAYQTQTSMTYSGLEERSSNSVRHSDLASRSYMPRSLHRSTTRGSNSSALTGQTNRSQRVSTSSRSNAVAAHTAMQMESIVRQPYARVLKRVQTSGTKNDDIGWTTFS</sequence>
<accession>A0A0L0G2Z1</accession>
<feature type="transmembrane region" description="Helical" evidence="8">
    <location>
        <begin position="118"/>
        <end position="139"/>
    </location>
</feature>
<dbReference type="InterPro" id="IPR050539">
    <property type="entry name" value="ThrE_Dicarb/AminoAcid_Exp"/>
</dbReference>
<dbReference type="GeneID" id="25905057"/>
<evidence type="ECO:0000256" key="6">
    <source>
        <dbReference type="ARBA" id="ARBA00034125"/>
    </source>
</evidence>
<feature type="compositionally biased region" description="Basic and acidic residues" evidence="7">
    <location>
        <begin position="978"/>
        <end position="991"/>
    </location>
</feature>
<dbReference type="Gene3D" id="2.60.40.150">
    <property type="entry name" value="C2 domain"/>
    <property type="match status" value="1"/>
</dbReference>
<feature type="transmembrane region" description="Helical" evidence="8">
    <location>
        <begin position="202"/>
        <end position="225"/>
    </location>
</feature>
<evidence type="ECO:0000256" key="7">
    <source>
        <dbReference type="SAM" id="MobiDB-lite"/>
    </source>
</evidence>
<dbReference type="GO" id="GO:0005886">
    <property type="term" value="C:plasma membrane"/>
    <property type="evidence" value="ECO:0007669"/>
    <property type="project" value="UniProtKB-SubCell"/>
</dbReference>
<feature type="compositionally biased region" description="Low complexity" evidence="7">
    <location>
        <begin position="955"/>
        <end position="972"/>
    </location>
</feature>
<keyword evidence="3 8" id="KW-0812">Transmembrane</keyword>
<dbReference type="PROSITE" id="PS50004">
    <property type="entry name" value="C2"/>
    <property type="match status" value="1"/>
</dbReference>
<dbReference type="RefSeq" id="XP_014157088.1">
    <property type="nucleotide sequence ID" value="XM_014301613.1"/>
</dbReference>
<evidence type="ECO:0000256" key="1">
    <source>
        <dbReference type="ARBA" id="ARBA00004651"/>
    </source>
</evidence>
<feature type="compositionally biased region" description="Polar residues" evidence="7">
    <location>
        <begin position="860"/>
        <end position="873"/>
    </location>
</feature>
<feature type="region of interest" description="Disordered" evidence="7">
    <location>
        <begin position="860"/>
        <end position="904"/>
    </location>
</feature>
<keyword evidence="5 8" id="KW-0472">Membrane</keyword>
<dbReference type="STRING" id="667725.A0A0L0G2Z1"/>
<dbReference type="OrthoDB" id="413008at2759"/>
<comment type="similarity">
    <text evidence="6">Belongs to the ThrE exporter (TC 2.A.79) family.</text>
</comment>
<dbReference type="InterPro" id="IPR000008">
    <property type="entry name" value="C2_dom"/>
</dbReference>
<evidence type="ECO:0000313" key="10">
    <source>
        <dbReference type="EMBL" id="KNC83186.1"/>
    </source>
</evidence>
<feature type="compositionally biased region" description="Polar residues" evidence="7">
    <location>
        <begin position="892"/>
        <end position="901"/>
    </location>
</feature>
<feature type="region of interest" description="Disordered" evidence="7">
    <location>
        <begin position="921"/>
        <end position="1031"/>
    </location>
</feature>
<comment type="subcellular location">
    <subcellularLocation>
        <location evidence="1">Cell membrane</location>
        <topology evidence="1">Multi-pass membrane protein</topology>
    </subcellularLocation>
</comment>
<dbReference type="GO" id="GO:0022857">
    <property type="term" value="F:transmembrane transporter activity"/>
    <property type="evidence" value="ECO:0007669"/>
    <property type="project" value="InterPro"/>
</dbReference>
<feature type="domain" description="C2" evidence="9">
    <location>
        <begin position="443"/>
        <end position="571"/>
    </location>
</feature>
<dbReference type="Pfam" id="PF00168">
    <property type="entry name" value="C2"/>
    <property type="match status" value="1"/>
</dbReference>
<feature type="transmembrane region" description="Helical" evidence="8">
    <location>
        <begin position="237"/>
        <end position="263"/>
    </location>
</feature>
<organism evidence="10 11">
    <name type="scientific">Sphaeroforma arctica JP610</name>
    <dbReference type="NCBI Taxonomy" id="667725"/>
    <lineage>
        <taxon>Eukaryota</taxon>
        <taxon>Ichthyosporea</taxon>
        <taxon>Ichthyophonida</taxon>
        <taxon>Sphaeroforma</taxon>
    </lineage>
</organism>
<name>A0A0L0G2Z1_9EUKA</name>
<dbReference type="CDD" id="cd00030">
    <property type="entry name" value="C2"/>
    <property type="match status" value="1"/>
</dbReference>
<evidence type="ECO:0000256" key="5">
    <source>
        <dbReference type="ARBA" id="ARBA00023136"/>
    </source>
</evidence>
<feature type="region of interest" description="Disordered" evidence="7">
    <location>
        <begin position="1"/>
        <end position="24"/>
    </location>
</feature>
<protein>
    <recommendedName>
        <fullName evidence="9">C2 domain-containing protein</fullName>
    </recommendedName>
</protein>
<gene>
    <name evidence="10" type="ORF">SARC_04553</name>
</gene>
<dbReference type="PANTHER" id="PTHR34390">
    <property type="entry name" value="UPF0442 PROTEIN YJJB-RELATED"/>
    <property type="match status" value="1"/>
</dbReference>
<feature type="region of interest" description="Disordered" evidence="7">
    <location>
        <begin position="809"/>
        <end position="835"/>
    </location>
</feature>
<dbReference type="EMBL" id="KQ241856">
    <property type="protein sequence ID" value="KNC83186.1"/>
    <property type="molecule type" value="Genomic_DNA"/>
</dbReference>
<feature type="transmembrane region" description="Helical" evidence="8">
    <location>
        <begin position="404"/>
        <end position="425"/>
    </location>
</feature>
<dbReference type="SUPFAM" id="SSF49562">
    <property type="entry name" value="C2 domain (Calcium/lipid-binding domain, CaLB)"/>
    <property type="match status" value="1"/>
</dbReference>
<dbReference type="AlphaFoldDB" id="A0A0L0G2Z1"/>
<dbReference type="InterPro" id="IPR035892">
    <property type="entry name" value="C2_domain_sf"/>
</dbReference>
<keyword evidence="4 8" id="KW-1133">Transmembrane helix</keyword>
<dbReference type="InterPro" id="IPR010619">
    <property type="entry name" value="ThrE-like_N"/>
</dbReference>
<evidence type="ECO:0000256" key="8">
    <source>
        <dbReference type="SAM" id="Phobius"/>
    </source>
</evidence>
<dbReference type="SMART" id="SM00239">
    <property type="entry name" value="C2"/>
    <property type="match status" value="1"/>
</dbReference>
<feature type="compositionally biased region" description="Polar residues" evidence="7">
    <location>
        <begin position="1006"/>
        <end position="1031"/>
    </location>
</feature>